<feature type="domain" description="Probable transposase IS891/IS1136/IS1341" evidence="5">
    <location>
        <begin position="59"/>
        <end position="162"/>
    </location>
</feature>
<accession>X1N4M1</accession>
<reference evidence="7" key="1">
    <citation type="journal article" date="2014" name="Front. Microbiol.">
        <title>High frequency of phylogenetically diverse reductive dehalogenase-homologous genes in deep subseafloor sedimentary metagenomes.</title>
        <authorList>
            <person name="Kawai M."/>
            <person name="Futagami T."/>
            <person name="Toyoda A."/>
            <person name="Takaki Y."/>
            <person name="Nishi S."/>
            <person name="Hori S."/>
            <person name="Arai W."/>
            <person name="Tsubouchi T."/>
            <person name="Morono Y."/>
            <person name="Uchiyama I."/>
            <person name="Ito T."/>
            <person name="Fujiyama A."/>
            <person name="Inagaki F."/>
            <person name="Takami H."/>
        </authorList>
    </citation>
    <scope>NUCLEOTIDE SEQUENCE</scope>
    <source>
        <strain evidence="7">Expedition CK06-06</strain>
    </source>
</reference>
<comment type="similarity">
    <text evidence="1">In the C-terminal section; belongs to the transposase 35 family.</text>
</comment>
<evidence type="ECO:0000256" key="1">
    <source>
        <dbReference type="ARBA" id="ARBA00008761"/>
    </source>
</evidence>
<dbReference type="Pfam" id="PF07282">
    <property type="entry name" value="Cas12f1-like_TNB"/>
    <property type="match status" value="1"/>
</dbReference>
<dbReference type="InterPro" id="IPR010095">
    <property type="entry name" value="Cas12f1-like_TNB"/>
</dbReference>
<feature type="domain" description="Cas12f1-like TNB" evidence="6">
    <location>
        <begin position="181"/>
        <end position="244"/>
    </location>
</feature>
<evidence type="ECO:0000259" key="5">
    <source>
        <dbReference type="Pfam" id="PF01385"/>
    </source>
</evidence>
<dbReference type="GO" id="GO:0006310">
    <property type="term" value="P:DNA recombination"/>
    <property type="evidence" value="ECO:0007669"/>
    <property type="project" value="UniProtKB-KW"/>
</dbReference>
<evidence type="ECO:0000259" key="6">
    <source>
        <dbReference type="Pfam" id="PF07282"/>
    </source>
</evidence>
<evidence type="ECO:0000256" key="2">
    <source>
        <dbReference type="ARBA" id="ARBA00022578"/>
    </source>
</evidence>
<comment type="caution">
    <text evidence="7">The sequence shown here is derived from an EMBL/GenBank/DDBJ whole genome shotgun (WGS) entry which is preliminary data.</text>
</comment>
<evidence type="ECO:0000256" key="3">
    <source>
        <dbReference type="ARBA" id="ARBA00023125"/>
    </source>
</evidence>
<dbReference type="GO" id="GO:0032196">
    <property type="term" value="P:transposition"/>
    <property type="evidence" value="ECO:0007669"/>
    <property type="project" value="UniProtKB-KW"/>
</dbReference>
<dbReference type="Pfam" id="PF01385">
    <property type="entry name" value="OrfB_IS605"/>
    <property type="match status" value="1"/>
</dbReference>
<keyword evidence="4" id="KW-0233">DNA recombination</keyword>
<dbReference type="InterPro" id="IPR001959">
    <property type="entry name" value="Transposase"/>
</dbReference>
<dbReference type="AlphaFoldDB" id="X1N4M1"/>
<proteinExistence type="inferred from homology"/>
<sequence length="273" mass="31690">QSGFKILKKGRKNNSLYLSKIGDIKMILHRKIDGKIKQLIMKKEIDNWYVIFQTDAIIKNKCGKKVIGIDMSPSSFGVTSENVKLEMPKEIDTTLSQLKKCHRNLSKKKKRSKNRLKARKRLQKKYWKLNNQKHNFYHQTSFKLVKECKTIGIEDLDIKNLMMQNYNATNFQRNGWSTFINKYLIYKAESAGCQVWSCDRFEPTSKTCSSCGYVNNKLKLSDRIFKCPKCNLNIDRDLNASINIKKTCRLGTNLCGVDTSLIEKLKVSARNQK</sequence>
<dbReference type="GO" id="GO:0003677">
    <property type="term" value="F:DNA binding"/>
    <property type="evidence" value="ECO:0007669"/>
    <property type="project" value="UniProtKB-KW"/>
</dbReference>
<dbReference type="NCBIfam" id="NF040570">
    <property type="entry name" value="guided_TnpB"/>
    <property type="match status" value="1"/>
</dbReference>
<name>X1N4M1_9ZZZZ</name>
<feature type="non-terminal residue" evidence="7">
    <location>
        <position position="273"/>
    </location>
</feature>
<feature type="non-terminal residue" evidence="7">
    <location>
        <position position="1"/>
    </location>
</feature>
<keyword evidence="2" id="KW-0815">Transposition</keyword>
<evidence type="ECO:0000313" key="7">
    <source>
        <dbReference type="EMBL" id="GAI21810.1"/>
    </source>
</evidence>
<protein>
    <recommendedName>
        <fullName evidence="8">Transposase IS891/IS1136/IS1341 domain-containing protein</fullName>
    </recommendedName>
</protein>
<evidence type="ECO:0000256" key="4">
    <source>
        <dbReference type="ARBA" id="ARBA00023172"/>
    </source>
</evidence>
<organism evidence="7">
    <name type="scientific">marine sediment metagenome</name>
    <dbReference type="NCBI Taxonomy" id="412755"/>
    <lineage>
        <taxon>unclassified sequences</taxon>
        <taxon>metagenomes</taxon>
        <taxon>ecological metagenomes</taxon>
    </lineage>
</organism>
<evidence type="ECO:0008006" key="8">
    <source>
        <dbReference type="Google" id="ProtNLM"/>
    </source>
</evidence>
<gene>
    <name evidence="7" type="ORF">S06H3_35288</name>
</gene>
<dbReference type="EMBL" id="BARV01021279">
    <property type="protein sequence ID" value="GAI21810.1"/>
    <property type="molecule type" value="Genomic_DNA"/>
</dbReference>
<keyword evidence="3" id="KW-0238">DNA-binding</keyword>